<name>A0ABN1BM61_9DEIO</name>
<dbReference type="EMBL" id="BAAADB010000003">
    <property type="protein sequence ID" value="GAA0500933.1"/>
    <property type="molecule type" value="Genomic_DNA"/>
</dbReference>
<feature type="region of interest" description="Disordered" evidence="1">
    <location>
        <begin position="63"/>
        <end position="91"/>
    </location>
</feature>
<dbReference type="Proteomes" id="UP001500191">
    <property type="component" value="Unassembled WGS sequence"/>
</dbReference>
<evidence type="ECO:0000313" key="2">
    <source>
        <dbReference type="EMBL" id="GAA0500933.1"/>
    </source>
</evidence>
<accession>A0ABN1BM61</accession>
<sequence>MTTYWTELIELFEYKVSDALAGRVPRGGRRSLGLLREELLQASLEPTLLRRLIEADRQYRAAQKADRSTPAPVRAGFGGPSTWEAPATTETDESRAWEELQLLAWHHQAARQVREQALRWQREPTLARLRVLYTVTENAERAGGQGGTVVPVPPANDPLMDLHDPEVVQNLALALSNLLLTDAGRQRVRAALSQVAAEPFPRHADEDVLAARLEAAEREPLAPEARATLIRALKAEYPMPRDPRERPAIRAAVRSVTEFLEPLMAAAPLPTLGVVPHGSVLYARHPATAMRGPDEGADVLVVNLRGGQAARWRGLDLLWQPIGKNWQMQVAGQVALLRPSRDAPDGPQSITLPDTQLRAFVSGDYLMLRLESQAALELGKRAALGRAVSLLLDPGGEFVFLRLARAAAQLLRGAALDLPSLQGASARKYHDATPDALMAFARKGVESLMVRLSRTDTAQAAQTFHAAADALGVHPLLGRRLHEALHVALRSPETLAEPLSGESFELPDTGGFLSVQLGDGPLTLQAGTRSVTLRLDYKSELAVVIPGHAPMILQDLLVVRVPDLNVILVRHGRWLAAAAGQDEAMDVIRPDLQGQAQADLSALH</sequence>
<evidence type="ECO:0000313" key="3">
    <source>
        <dbReference type="Proteomes" id="UP001500191"/>
    </source>
</evidence>
<reference evidence="2 3" key="1">
    <citation type="journal article" date="2019" name="Int. J. Syst. Evol. Microbiol.">
        <title>The Global Catalogue of Microorganisms (GCM) 10K type strain sequencing project: providing services to taxonomists for standard genome sequencing and annotation.</title>
        <authorList>
            <consortium name="The Broad Institute Genomics Platform"/>
            <consortium name="The Broad Institute Genome Sequencing Center for Infectious Disease"/>
            <person name="Wu L."/>
            <person name="Ma J."/>
        </authorList>
    </citation>
    <scope>NUCLEOTIDE SEQUENCE [LARGE SCALE GENOMIC DNA]</scope>
    <source>
        <strain evidence="2 3">JCM 14368</strain>
    </source>
</reference>
<gene>
    <name evidence="2" type="ORF">GCM10008937_05500</name>
</gene>
<keyword evidence="3" id="KW-1185">Reference proteome</keyword>
<dbReference type="RefSeq" id="WP_343755770.1">
    <property type="nucleotide sequence ID" value="NZ_BAAADB010000003.1"/>
</dbReference>
<proteinExistence type="predicted"/>
<comment type="caution">
    <text evidence="2">The sequence shown here is derived from an EMBL/GenBank/DDBJ whole genome shotgun (WGS) entry which is preliminary data.</text>
</comment>
<protein>
    <submittedName>
        <fullName evidence="2">Uncharacterized protein</fullName>
    </submittedName>
</protein>
<evidence type="ECO:0000256" key="1">
    <source>
        <dbReference type="SAM" id="MobiDB-lite"/>
    </source>
</evidence>
<organism evidence="2 3">
    <name type="scientific">Deinococcus depolymerans</name>
    <dbReference type="NCBI Taxonomy" id="392408"/>
    <lineage>
        <taxon>Bacteria</taxon>
        <taxon>Thermotogati</taxon>
        <taxon>Deinococcota</taxon>
        <taxon>Deinococci</taxon>
        <taxon>Deinococcales</taxon>
        <taxon>Deinococcaceae</taxon>
        <taxon>Deinococcus</taxon>
    </lineage>
</organism>